<dbReference type="Gene3D" id="1.10.246.220">
    <property type="match status" value="1"/>
</dbReference>
<comment type="caution">
    <text evidence="2">The sequence shown here is derived from an EMBL/GenBank/DDBJ whole genome shotgun (WGS) entry which is preliminary data.</text>
</comment>
<keyword evidence="3" id="KW-1185">Reference proteome</keyword>
<feature type="region of interest" description="Disordered" evidence="1">
    <location>
        <begin position="1"/>
        <end position="60"/>
    </location>
</feature>
<proteinExistence type="predicted"/>
<dbReference type="PANTHER" id="PTHR46993:SF6">
    <property type="entry name" value="MYB TRANSCRIPTION FACTOR"/>
    <property type="match status" value="1"/>
</dbReference>
<evidence type="ECO:0008006" key="4">
    <source>
        <dbReference type="Google" id="ProtNLM"/>
    </source>
</evidence>
<feature type="compositionally biased region" description="Polar residues" evidence="1">
    <location>
        <begin position="43"/>
        <end position="59"/>
    </location>
</feature>
<protein>
    <recommendedName>
        <fullName evidence="4">Myb-like domain-containing protein</fullName>
    </recommendedName>
</protein>
<organism evidence="2 3">
    <name type="scientific">Rubus argutus</name>
    <name type="common">Southern blackberry</name>
    <dbReference type="NCBI Taxonomy" id="59490"/>
    <lineage>
        <taxon>Eukaryota</taxon>
        <taxon>Viridiplantae</taxon>
        <taxon>Streptophyta</taxon>
        <taxon>Embryophyta</taxon>
        <taxon>Tracheophyta</taxon>
        <taxon>Spermatophyta</taxon>
        <taxon>Magnoliopsida</taxon>
        <taxon>eudicotyledons</taxon>
        <taxon>Gunneridae</taxon>
        <taxon>Pentapetalae</taxon>
        <taxon>rosids</taxon>
        <taxon>fabids</taxon>
        <taxon>Rosales</taxon>
        <taxon>Rosaceae</taxon>
        <taxon>Rosoideae</taxon>
        <taxon>Rosoideae incertae sedis</taxon>
        <taxon>Rubus</taxon>
    </lineage>
</organism>
<reference evidence="2 3" key="1">
    <citation type="journal article" date="2023" name="G3 (Bethesda)">
        <title>A chromosome-length genome assembly and annotation of blackberry (Rubus argutus, cv. 'Hillquist').</title>
        <authorList>
            <person name="Bruna T."/>
            <person name="Aryal R."/>
            <person name="Dudchenko O."/>
            <person name="Sargent D.J."/>
            <person name="Mead D."/>
            <person name="Buti M."/>
            <person name="Cavallini A."/>
            <person name="Hytonen T."/>
            <person name="Andres J."/>
            <person name="Pham M."/>
            <person name="Weisz D."/>
            <person name="Mascagni F."/>
            <person name="Usai G."/>
            <person name="Natali L."/>
            <person name="Bassil N."/>
            <person name="Fernandez G.E."/>
            <person name="Lomsadze A."/>
            <person name="Armour M."/>
            <person name="Olukolu B."/>
            <person name="Poorten T."/>
            <person name="Britton C."/>
            <person name="Davik J."/>
            <person name="Ashrafi H."/>
            <person name="Aiden E.L."/>
            <person name="Borodovsky M."/>
            <person name="Worthington M."/>
        </authorList>
    </citation>
    <scope>NUCLEOTIDE SEQUENCE [LARGE SCALE GENOMIC DNA]</scope>
    <source>
        <strain evidence="2">PI 553951</strain>
    </source>
</reference>
<evidence type="ECO:0000313" key="3">
    <source>
        <dbReference type="Proteomes" id="UP001457282"/>
    </source>
</evidence>
<dbReference type="SUPFAM" id="SSF46689">
    <property type="entry name" value="Homeodomain-like"/>
    <property type="match status" value="1"/>
</dbReference>
<evidence type="ECO:0000256" key="1">
    <source>
        <dbReference type="SAM" id="MobiDB-lite"/>
    </source>
</evidence>
<dbReference type="EMBL" id="JBEDUW010000007">
    <property type="protein sequence ID" value="KAK9911955.1"/>
    <property type="molecule type" value="Genomic_DNA"/>
</dbReference>
<dbReference type="PANTHER" id="PTHR46993">
    <property type="entry name" value="MYB TRANSCRIPTION FACTOR"/>
    <property type="match status" value="1"/>
</dbReference>
<gene>
    <name evidence="2" type="ORF">M0R45_035833</name>
</gene>
<accession>A0AAW1VVT8</accession>
<name>A0AAW1VVT8_RUBAR</name>
<dbReference type="InterPro" id="IPR009057">
    <property type="entry name" value="Homeodomain-like_sf"/>
</dbReference>
<sequence>MILAAEEYSGKRGDEDDMIEGAGKKKNQGQIRLLKKNTEPDHSNNSNHGNLISSHQNDVPNPLEKEVMHQICLLTRESAQSMLKVAISILEIRVAVIRIGFLDRNLWNWDDSLGMSPEGTVNGKGRLRLPSPKRNAVSPLKKYEDKRLAKRRKVKRWSLHEEDTLRTGVQKYCKYGNGNCKFILDMCRDIFEERTEVDLKDKWRNMTK</sequence>
<dbReference type="CDD" id="cd11660">
    <property type="entry name" value="SANT_TRF"/>
    <property type="match status" value="1"/>
</dbReference>
<evidence type="ECO:0000313" key="2">
    <source>
        <dbReference type="EMBL" id="KAK9911955.1"/>
    </source>
</evidence>
<dbReference type="Proteomes" id="UP001457282">
    <property type="component" value="Unassembled WGS sequence"/>
</dbReference>
<dbReference type="AlphaFoldDB" id="A0AAW1VVT8"/>